<feature type="transmembrane region" description="Helical" evidence="13">
    <location>
        <begin position="333"/>
        <end position="356"/>
    </location>
</feature>
<evidence type="ECO:0000256" key="10">
    <source>
        <dbReference type="ARBA" id="ARBA00023065"/>
    </source>
</evidence>
<evidence type="ECO:0000256" key="9">
    <source>
        <dbReference type="ARBA" id="ARBA00022989"/>
    </source>
</evidence>
<dbReference type="GO" id="GO:0042910">
    <property type="term" value="F:xenobiotic transmembrane transporter activity"/>
    <property type="evidence" value="ECO:0007669"/>
    <property type="project" value="InterPro"/>
</dbReference>
<evidence type="ECO:0000256" key="1">
    <source>
        <dbReference type="ARBA" id="ARBA00003408"/>
    </source>
</evidence>
<dbReference type="GO" id="GO:0006811">
    <property type="term" value="P:monoatomic ion transport"/>
    <property type="evidence" value="ECO:0007669"/>
    <property type="project" value="UniProtKB-KW"/>
</dbReference>
<organism evidence="14 15">
    <name type="scientific">Bifidobacterium tissieri</name>
    <dbReference type="NCBI Taxonomy" id="1630162"/>
    <lineage>
        <taxon>Bacteria</taxon>
        <taxon>Bacillati</taxon>
        <taxon>Actinomycetota</taxon>
        <taxon>Actinomycetes</taxon>
        <taxon>Bifidobacteriales</taxon>
        <taxon>Bifidobacteriaceae</taxon>
        <taxon>Bifidobacterium</taxon>
    </lineage>
</organism>
<dbReference type="PANTHER" id="PTHR43298:SF2">
    <property type="entry name" value="FMN_FAD EXPORTER YEEO-RELATED"/>
    <property type="match status" value="1"/>
</dbReference>
<keyword evidence="10" id="KW-0406">Ion transport</keyword>
<evidence type="ECO:0000256" key="5">
    <source>
        <dbReference type="ARBA" id="ARBA00022448"/>
    </source>
</evidence>
<feature type="transmembrane region" description="Helical" evidence="13">
    <location>
        <begin position="110"/>
        <end position="127"/>
    </location>
</feature>
<dbReference type="InterPro" id="IPR050222">
    <property type="entry name" value="MATE_MdtK"/>
</dbReference>
<keyword evidence="6" id="KW-0050">Antiport</keyword>
<evidence type="ECO:0000313" key="15">
    <source>
        <dbReference type="Proteomes" id="UP000412028"/>
    </source>
</evidence>
<proteinExistence type="inferred from homology"/>
<evidence type="ECO:0000256" key="3">
    <source>
        <dbReference type="ARBA" id="ARBA00010199"/>
    </source>
</evidence>
<dbReference type="AlphaFoldDB" id="A0A5M9ZRZ6"/>
<sequence length="470" mass="51121">MHHHDFASSKYVQHLLDAFRGGGYGARDIYTLTYPVLVDTLFLTLVDFCNTGIISTSGPAAISAVNTAESLHWLLIGTFNAIALGATVLISQYHGAGDRRGLGRTTSSSLQVMLAATVLYAIGVLLFEDPLIGLLFGSADRDVLEYIHIFLFGLLVSYPLRGFHMCVAGLLRGLGRTKITLVLSLVANGSNLALNVVFVILMHMDVTGLAWAAGLSQLIGALVAFAMLRGYASELHVTRRDLFGFSREGATQVITVSLPFALEDLFFNGGKLIIQMFIVPFGTLQIAANGIIGSWNHLQEMPIRALSIAIVPIIGTSIGGGNVTYARKITRTFIIVGALSSALVGLVLLALFPWAITSYYHAPAEIHGTLWTLFIFTLIGYPLLFGLQCIYPATLRAAGDGSYATIASLASMWIYRIGIGYLVSVVLNYQIVGLWAVWVSEWAVRGLLFWLRYRTDRWTKHDLTSSHDAA</sequence>
<feature type="transmembrane region" description="Helical" evidence="13">
    <location>
        <begin position="429"/>
        <end position="451"/>
    </location>
</feature>
<feature type="transmembrane region" description="Helical" evidence="13">
    <location>
        <begin position="208"/>
        <end position="232"/>
    </location>
</feature>
<evidence type="ECO:0000256" key="13">
    <source>
        <dbReference type="SAM" id="Phobius"/>
    </source>
</evidence>
<gene>
    <name evidence="14" type="ORF">EMO89_06215</name>
</gene>
<dbReference type="PANTHER" id="PTHR43298">
    <property type="entry name" value="MULTIDRUG RESISTANCE PROTEIN NORM-RELATED"/>
    <property type="match status" value="1"/>
</dbReference>
<keyword evidence="5" id="KW-0813">Transport</keyword>
<reference evidence="14 15" key="1">
    <citation type="journal article" date="2019" name="Syst. Appl. Microbiol.">
        <title>Characterization of Bifidobacterium species in feaces of the Egyptian fruit bat: Description of B. vespertilionis sp. nov. and B. rousetti sp. nov.</title>
        <authorList>
            <person name="Modesto M."/>
            <person name="Satti M."/>
            <person name="Watanabe K."/>
            <person name="Puglisi E."/>
            <person name="Morelli L."/>
            <person name="Huang C.-H."/>
            <person name="Liou J.-S."/>
            <person name="Miyashita M."/>
            <person name="Tamura T."/>
            <person name="Saito S."/>
            <person name="Mori K."/>
            <person name="Huang L."/>
            <person name="Sciavilla P."/>
            <person name="Sandri C."/>
            <person name="Spiezio C."/>
            <person name="Vitali F."/>
            <person name="Cavalieri D."/>
            <person name="Perpetuini G."/>
            <person name="Tofalo R."/>
            <person name="Bonetti A."/>
            <person name="Arita M."/>
            <person name="Mattarelli P."/>
        </authorList>
    </citation>
    <scope>NUCLEOTIDE SEQUENCE [LARGE SCALE GENOMIC DNA]</scope>
    <source>
        <strain evidence="14 15">RST7</strain>
    </source>
</reference>
<dbReference type="RefSeq" id="WP_150381340.1">
    <property type="nucleotide sequence ID" value="NZ_RZUI01000006.1"/>
</dbReference>
<evidence type="ECO:0000256" key="7">
    <source>
        <dbReference type="ARBA" id="ARBA00022475"/>
    </source>
</evidence>
<dbReference type="EMBL" id="RZUI01000006">
    <property type="protein sequence ID" value="KAA8830245.1"/>
    <property type="molecule type" value="Genomic_DNA"/>
</dbReference>
<evidence type="ECO:0000256" key="6">
    <source>
        <dbReference type="ARBA" id="ARBA00022449"/>
    </source>
</evidence>
<dbReference type="NCBIfam" id="TIGR00797">
    <property type="entry name" value="matE"/>
    <property type="match status" value="1"/>
</dbReference>
<feature type="transmembrane region" description="Helical" evidence="13">
    <location>
        <begin position="368"/>
        <end position="391"/>
    </location>
</feature>
<evidence type="ECO:0000256" key="12">
    <source>
        <dbReference type="ARBA" id="ARBA00031636"/>
    </source>
</evidence>
<keyword evidence="8 13" id="KW-0812">Transmembrane</keyword>
<evidence type="ECO:0000256" key="4">
    <source>
        <dbReference type="ARBA" id="ARBA00020268"/>
    </source>
</evidence>
<comment type="function">
    <text evidence="1">Multidrug efflux pump.</text>
</comment>
<dbReference type="PIRSF" id="PIRSF006603">
    <property type="entry name" value="DinF"/>
    <property type="match status" value="1"/>
</dbReference>
<feature type="transmembrane region" description="Helical" evidence="13">
    <location>
        <begin position="147"/>
        <end position="167"/>
    </location>
</feature>
<dbReference type="Pfam" id="PF01554">
    <property type="entry name" value="MatE"/>
    <property type="match status" value="2"/>
</dbReference>
<keyword evidence="7" id="KW-1003">Cell membrane</keyword>
<feature type="transmembrane region" description="Helical" evidence="13">
    <location>
        <begin position="403"/>
        <end position="423"/>
    </location>
</feature>
<feature type="transmembrane region" description="Helical" evidence="13">
    <location>
        <begin position="301"/>
        <end position="321"/>
    </location>
</feature>
<dbReference type="OrthoDB" id="62420at2"/>
<accession>A0A5M9ZRZ6</accession>
<evidence type="ECO:0000313" key="14">
    <source>
        <dbReference type="EMBL" id="KAA8830245.1"/>
    </source>
</evidence>
<name>A0A5M9ZRZ6_9BIFI</name>
<evidence type="ECO:0000256" key="11">
    <source>
        <dbReference type="ARBA" id="ARBA00023136"/>
    </source>
</evidence>
<feature type="transmembrane region" description="Helical" evidence="13">
    <location>
        <begin position="179"/>
        <end position="202"/>
    </location>
</feature>
<feature type="transmembrane region" description="Helical" evidence="13">
    <location>
        <begin position="272"/>
        <end position="295"/>
    </location>
</feature>
<comment type="subcellular location">
    <subcellularLocation>
        <location evidence="2">Cell membrane</location>
        <topology evidence="2">Multi-pass membrane protein</topology>
    </subcellularLocation>
</comment>
<feature type="transmembrane region" description="Helical" evidence="13">
    <location>
        <begin position="71"/>
        <end position="90"/>
    </location>
</feature>
<dbReference type="GO" id="GO:0015297">
    <property type="term" value="F:antiporter activity"/>
    <property type="evidence" value="ECO:0007669"/>
    <property type="project" value="UniProtKB-KW"/>
</dbReference>
<evidence type="ECO:0000256" key="2">
    <source>
        <dbReference type="ARBA" id="ARBA00004651"/>
    </source>
</evidence>
<comment type="caution">
    <text evidence="14">The sequence shown here is derived from an EMBL/GenBank/DDBJ whole genome shotgun (WGS) entry which is preliminary data.</text>
</comment>
<evidence type="ECO:0000256" key="8">
    <source>
        <dbReference type="ARBA" id="ARBA00022692"/>
    </source>
</evidence>
<dbReference type="GO" id="GO:0005886">
    <property type="term" value="C:plasma membrane"/>
    <property type="evidence" value="ECO:0007669"/>
    <property type="project" value="UniProtKB-SubCell"/>
</dbReference>
<dbReference type="InterPro" id="IPR002528">
    <property type="entry name" value="MATE_fam"/>
</dbReference>
<keyword evidence="11 13" id="KW-0472">Membrane</keyword>
<dbReference type="Proteomes" id="UP000412028">
    <property type="component" value="Unassembled WGS sequence"/>
</dbReference>
<protein>
    <recommendedName>
        <fullName evidence="4">Probable multidrug resistance protein NorM</fullName>
    </recommendedName>
    <alternativeName>
        <fullName evidence="12">Multidrug-efflux transporter</fullName>
    </alternativeName>
</protein>
<keyword evidence="9 13" id="KW-1133">Transmembrane helix</keyword>
<dbReference type="InterPro" id="IPR048279">
    <property type="entry name" value="MdtK-like"/>
</dbReference>
<comment type="similarity">
    <text evidence="3">Belongs to the multi antimicrobial extrusion (MATE) (TC 2.A.66.1) family.</text>
</comment>